<dbReference type="InterPro" id="IPR002347">
    <property type="entry name" value="SDR_fam"/>
</dbReference>
<dbReference type="STRING" id="1071383.J7S2Q4"/>
<protein>
    <recommendedName>
        <fullName evidence="4">NAD-dependent epimerase/dehydratase domain-containing protein</fullName>
    </recommendedName>
</protein>
<keyword evidence="3" id="KW-1185">Reference proteome</keyword>
<dbReference type="PANTHER" id="PTHR47534">
    <property type="entry name" value="YALI0E05731P"/>
    <property type="match status" value="1"/>
</dbReference>
<dbReference type="GO" id="GO:0005783">
    <property type="term" value="C:endoplasmic reticulum"/>
    <property type="evidence" value="ECO:0007669"/>
    <property type="project" value="EnsemblFungi"/>
</dbReference>
<dbReference type="GO" id="GO:1901426">
    <property type="term" value="P:response to furfural"/>
    <property type="evidence" value="ECO:0007669"/>
    <property type="project" value="EnsemblFungi"/>
</dbReference>
<reference evidence="3" key="2">
    <citation type="submission" date="2012-08" db="EMBL/GenBank/DDBJ databases">
        <title>Genome sequence of Kazachstania naganishii.</title>
        <authorList>
            <person name="Gordon J.L."/>
            <person name="Armisen D."/>
            <person name="Proux-Wera E."/>
            <person name="OhEigeartaigh S.S."/>
            <person name="Byrne K.P."/>
            <person name="Wolfe K.H."/>
        </authorList>
    </citation>
    <scope>NUCLEOTIDE SEQUENCE [LARGE SCALE GENOMIC DNA]</scope>
    <source>
        <strain evidence="3">ATCC MYA-139 / BCRC 22969 / CBS 8797 / CCRC 22969 / KCTC 17520 / NBRC 10181 / NCYC 3082</strain>
    </source>
</reference>
<dbReference type="InterPro" id="IPR052228">
    <property type="entry name" value="Sec_Metab_Biosynth_Oxidored"/>
</dbReference>
<dbReference type="GeneID" id="34523939"/>
<dbReference type="Gene3D" id="3.40.50.720">
    <property type="entry name" value="NAD(P)-binding Rossmann-like Domain"/>
    <property type="match status" value="1"/>
</dbReference>
<dbReference type="KEGG" id="kng:KNAG_0A06460"/>
<proteinExistence type="predicted"/>
<reference evidence="2 3" key="1">
    <citation type="journal article" date="2011" name="Proc. Natl. Acad. Sci. U.S.A.">
        <title>Evolutionary erosion of yeast sex chromosomes by mating-type switching accidents.</title>
        <authorList>
            <person name="Gordon J.L."/>
            <person name="Armisen D."/>
            <person name="Proux-Wera E."/>
            <person name="Oheigeartaigh S.S."/>
            <person name="Byrne K.P."/>
            <person name="Wolfe K.H."/>
        </authorList>
    </citation>
    <scope>NUCLEOTIDE SEQUENCE [LARGE SCALE GENOMIC DNA]</scope>
    <source>
        <strain evidence="3">ATCC MYA-139 / BCRC 22969 / CBS 8797 / CCRC 22969 / KCTC 17520 / NBRC 10181 / NCYC 3082</strain>
    </source>
</reference>
<dbReference type="OrthoDB" id="2898509at2759"/>
<evidence type="ECO:0000313" key="2">
    <source>
        <dbReference type="EMBL" id="CCK68304.1"/>
    </source>
</evidence>
<name>J7S2Q4_HUIN7</name>
<accession>J7S2Q4</accession>
<dbReference type="AlphaFoldDB" id="J7S2Q4"/>
<dbReference type="SUPFAM" id="SSF51735">
    <property type="entry name" value="NAD(P)-binding Rossmann-fold domains"/>
    <property type="match status" value="1"/>
</dbReference>
<dbReference type="RefSeq" id="XP_022462550.1">
    <property type="nucleotide sequence ID" value="XM_022610819.1"/>
</dbReference>
<evidence type="ECO:0000313" key="3">
    <source>
        <dbReference type="Proteomes" id="UP000006310"/>
    </source>
</evidence>
<dbReference type="Proteomes" id="UP000006310">
    <property type="component" value="Chromosome 1"/>
</dbReference>
<keyword evidence="1" id="KW-0560">Oxidoreductase</keyword>
<sequence>MWGDKLDKEIKWDKALDVDHAVDFKQVNVAVIGGTGGLGRAISEELVAKGCNVTVVGRTFKELPQDNLLFLKADLQFVKDAEAVGEQLRRQNFTHYIFTTGILASAKREITERESIEKDMAVSYLSRFVILNSVSQSLTKKFAVAEPDGSTTVLKPRVFVMGFPGSNTAGDPDDLNGDKAAYGAMKQHMNTVAANEALVLDKKIHGNNSFNTYGLNPGIIRTNIRDNYLVAGSWLSKLVETAIGFTQQTPKMYAQKIVPLLFTPDIETHNGAVFNNQGDAILPSKCMDESRVARFIEQSHNLVALAKRNEENAN</sequence>
<dbReference type="EMBL" id="HE978314">
    <property type="protein sequence ID" value="CCK68304.1"/>
    <property type="molecule type" value="Genomic_DNA"/>
</dbReference>
<dbReference type="Pfam" id="PF00106">
    <property type="entry name" value="adh_short"/>
    <property type="match status" value="1"/>
</dbReference>
<dbReference type="PANTHER" id="PTHR47534:SF3">
    <property type="entry name" value="ALCOHOL DEHYDROGENASE-LIKE C-TERMINAL DOMAIN-CONTAINING PROTEIN"/>
    <property type="match status" value="1"/>
</dbReference>
<evidence type="ECO:0000256" key="1">
    <source>
        <dbReference type="ARBA" id="ARBA00023002"/>
    </source>
</evidence>
<evidence type="ECO:0008006" key="4">
    <source>
        <dbReference type="Google" id="ProtNLM"/>
    </source>
</evidence>
<dbReference type="GO" id="GO:0004029">
    <property type="term" value="F:aldehyde dehydrogenase (NAD+) activity"/>
    <property type="evidence" value="ECO:0007669"/>
    <property type="project" value="EnsemblFungi"/>
</dbReference>
<gene>
    <name evidence="2" type="primary">KNAG0A06460</name>
    <name evidence="2" type="ordered locus">KNAG_0A06460</name>
</gene>
<dbReference type="HOGENOM" id="CLU_082210_0_0_1"/>
<dbReference type="OMA" id="AHMNTVA"/>
<dbReference type="InterPro" id="IPR036291">
    <property type="entry name" value="NAD(P)-bd_dom_sf"/>
</dbReference>
<dbReference type="eggNOG" id="KOG1208">
    <property type="taxonomic scope" value="Eukaryota"/>
</dbReference>
<organism evidence="2 3">
    <name type="scientific">Huiozyma naganishii (strain ATCC MYA-139 / BCRC 22969 / CBS 8797 / KCTC 17520 / NBRC 10181 / NCYC 3082 / Yp74L-3)</name>
    <name type="common">Yeast</name>
    <name type="synonym">Kazachstania naganishii</name>
    <dbReference type="NCBI Taxonomy" id="1071383"/>
    <lineage>
        <taxon>Eukaryota</taxon>
        <taxon>Fungi</taxon>
        <taxon>Dikarya</taxon>
        <taxon>Ascomycota</taxon>
        <taxon>Saccharomycotina</taxon>
        <taxon>Saccharomycetes</taxon>
        <taxon>Saccharomycetales</taxon>
        <taxon>Saccharomycetaceae</taxon>
        <taxon>Huiozyma</taxon>
    </lineage>
</organism>